<feature type="non-terminal residue" evidence="2">
    <location>
        <position position="1"/>
    </location>
</feature>
<dbReference type="OrthoDB" id="6422892at2759"/>
<keyword evidence="1" id="KW-1133">Transmembrane helix</keyword>
<evidence type="ECO:0000256" key="1">
    <source>
        <dbReference type="SAM" id="Phobius"/>
    </source>
</evidence>
<feature type="transmembrane region" description="Helical" evidence="1">
    <location>
        <begin position="100"/>
        <end position="119"/>
    </location>
</feature>
<name>A0A4Y2BFV2_ARAVE</name>
<keyword evidence="3" id="KW-1185">Reference proteome</keyword>
<gene>
    <name evidence="2" type="ORF">AVEN_137455_1</name>
</gene>
<keyword evidence="1" id="KW-0472">Membrane</keyword>
<keyword evidence="1" id="KW-0812">Transmembrane</keyword>
<evidence type="ECO:0000313" key="2">
    <source>
        <dbReference type="EMBL" id="GBL90265.1"/>
    </source>
</evidence>
<dbReference type="Proteomes" id="UP000499080">
    <property type="component" value="Unassembled WGS sequence"/>
</dbReference>
<protein>
    <submittedName>
        <fullName evidence="2">Uncharacterized protein</fullName>
    </submittedName>
</protein>
<proteinExistence type="predicted"/>
<dbReference type="EMBL" id="BGPR01159464">
    <property type="protein sequence ID" value="GBL90265.1"/>
    <property type="molecule type" value="Genomic_DNA"/>
</dbReference>
<evidence type="ECO:0000313" key="3">
    <source>
        <dbReference type="Proteomes" id="UP000499080"/>
    </source>
</evidence>
<organism evidence="2 3">
    <name type="scientific">Araneus ventricosus</name>
    <name type="common">Orbweaver spider</name>
    <name type="synonym">Epeira ventricosa</name>
    <dbReference type="NCBI Taxonomy" id="182803"/>
    <lineage>
        <taxon>Eukaryota</taxon>
        <taxon>Metazoa</taxon>
        <taxon>Ecdysozoa</taxon>
        <taxon>Arthropoda</taxon>
        <taxon>Chelicerata</taxon>
        <taxon>Arachnida</taxon>
        <taxon>Araneae</taxon>
        <taxon>Araneomorphae</taxon>
        <taxon>Entelegynae</taxon>
        <taxon>Araneoidea</taxon>
        <taxon>Araneidae</taxon>
        <taxon>Araneus</taxon>
    </lineage>
</organism>
<reference evidence="2 3" key="1">
    <citation type="journal article" date="2019" name="Sci. Rep.">
        <title>Orb-weaving spider Araneus ventricosus genome elucidates the spidroin gene catalogue.</title>
        <authorList>
            <person name="Kono N."/>
            <person name="Nakamura H."/>
            <person name="Ohtoshi R."/>
            <person name="Moran D.A.P."/>
            <person name="Shinohara A."/>
            <person name="Yoshida Y."/>
            <person name="Fujiwara M."/>
            <person name="Mori M."/>
            <person name="Tomita M."/>
            <person name="Arakawa K."/>
        </authorList>
    </citation>
    <scope>NUCLEOTIDE SEQUENCE [LARGE SCALE GENOMIC DNA]</scope>
</reference>
<comment type="caution">
    <text evidence="2">The sequence shown here is derived from an EMBL/GenBank/DDBJ whole genome shotgun (WGS) entry which is preliminary data.</text>
</comment>
<sequence>AIEYDSNVWNTKYCIQQMLGSLQETERGKVLLSAQKMEIICDLWNLGDLLKEKKQEIHSKSEKLRRLEDRDIELQVALKRRRISDENIHSRSSLRLVSMYFCNSFYIYVFNRMFAWYGLLTINHL</sequence>
<accession>A0A4Y2BFV2</accession>
<dbReference type="AlphaFoldDB" id="A0A4Y2BFV2"/>